<accession>A0AAC8TBH1</accession>
<sequence>MMLIALQHAHEALPPRVGALTQPVGVREENSQAHLGHIRACHRSRSRV</sequence>
<evidence type="ECO:0000313" key="1">
    <source>
        <dbReference type="EMBL" id="AKI99849.1"/>
    </source>
</evidence>
<dbReference type="Proteomes" id="UP000035579">
    <property type="component" value="Chromosome"/>
</dbReference>
<dbReference type="KEGG" id="age:AA314_01476"/>
<evidence type="ECO:0000313" key="2">
    <source>
        <dbReference type="Proteomes" id="UP000035579"/>
    </source>
</evidence>
<protein>
    <submittedName>
        <fullName evidence="1">Uncharacterized protein</fullName>
    </submittedName>
</protein>
<dbReference type="AlphaFoldDB" id="A0AAC8TBH1"/>
<name>A0AAC8TBH1_9BACT</name>
<gene>
    <name evidence="1" type="ORF">AA314_01476</name>
</gene>
<dbReference type="EMBL" id="CP011509">
    <property type="protein sequence ID" value="AKI99849.1"/>
    <property type="molecule type" value="Genomic_DNA"/>
</dbReference>
<reference evidence="1 2" key="1">
    <citation type="submission" date="2015-05" db="EMBL/GenBank/DDBJ databases">
        <title>Genome assembly of Archangium gephyra DSM 2261.</title>
        <authorList>
            <person name="Sharma G."/>
            <person name="Subramanian S."/>
        </authorList>
    </citation>
    <scope>NUCLEOTIDE SEQUENCE [LARGE SCALE GENOMIC DNA]</scope>
    <source>
        <strain evidence="1 2">DSM 2261</strain>
    </source>
</reference>
<proteinExistence type="predicted"/>
<organism evidence="1 2">
    <name type="scientific">Archangium gephyra</name>
    <dbReference type="NCBI Taxonomy" id="48"/>
    <lineage>
        <taxon>Bacteria</taxon>
        <taxon>Pseudomonadati</taxon>
        <taxon>Myxococcota</taxon>
        <taxon>Myxococcia</taxon>
        <taxon>Myxococcales</taxon>
        <taxon>Cystobacterineae</taxon>
        <taxon>Archangiaceae</taxon>
        <taxon>Archangium</taxon>
    </lineage>
</organism>